<gene>
    <name evidence="1" type="ORF">E0702_17400</name>
</gene>
<dbReference type="EMBL" id="SLTR01000457">
    <property type="protein sequence ID" value="TDA83531.1"/>
    <property type="molecule type" value="Genomic_DNA"/>
</dbReference>
<evidence type="ECO:0000313" key="2">
    <source>
        <dbReference type="Proteomes" id="UP000294823"/>
    </source>
</evidence>
<evidence type="ECO:0000313" key="1">
    <source>
        <dbReference type="EMBL" id="TDA83531.1"/>
    </source>
</evidence>
<feature type="non-terminal residue" evidence="1">
    <location>
        <position position="90"/>
    </location>
</feature>
<accession>A0ABY2D2M0</accession>
<name>A0ABY2D2M0_9GAMM</name>
<dbReference type="Proteomes" id="UP000294823">
    <property type="component" value="Unassembled WGS sequence"/>
</dbReference>
<proteinExistence type="predicted"/>
<comment type="caution">
    <text evidence="1">The sequence shown here is derived from an EMBL/GenBank/DDBJ whole genome shotgun (WGS) entry which is preliminary data.</text>
</comment>
<organism evidence="1 2">
    <name type="scientific">Halomonas marinisediminis</name>
    <dbReference type="NCBI Taxonomy" id="2546095"/>
    <lineage>
        <taxon>Bacteria</taxon>
        <taxon>Pseudomonadati</taxon>
        <taxon>Pseudomonadota</taxon>
        <taxon>Gammaproteobacteria</taxon>
        <taxon>Oceanospirillales</taxon>
        <taxon>Halomonadaceae</taxon>
        <taxon>Halomonas</taxon>
    </lineage>
</organism>
<keyword evidence="2" id="KW-1185">Reference proteome</keyword>
<feature type="non-terminal residue" evidence="1">
    <location>
        <position position="1"/>
    </location>
</feature>
<protein>
    <submittedName>
        <fullName evidence="1">HlyD family secretion protein</fullName>
    </submittedName>
</protein>
<dbReference type="RefSeq" id="WP_205742060.1">
    <property type="nucleotide sequence ID" value="NZ_SLTR01000457.1"/>
</dbReference>
<reference evidence="1 2" key="1">
    <citation type="submission" date="2019-03" db="EMBL/GenBank/DDBJ databases">
        <title>Halomonas marinisediminis sp. nov., a moderately halophilic bacterium isolated from the Bohai Gulf.</title>
        <authorList>
            <person name="Ji X."/>
        </authorList>
    </citation>
    <scope>NUCLEOTIDE SEQUENCE [LARGE SCALE GENOMIC DNA]</scope>
    <source>
        <strain evidence="1 2">204</strain>
    </source>
</reference>
<sequence length="90" mass="9456">EVALPAQRATAQAALAQAETEIGKMTVYAGIDARIEQFDLRVGDIVNPILRPAGVLVPLDSGRNRFQAGFPQVAAQVIRPGSVAEIACVS</sequence>